<proteinExistence type="predicted"/>
<feature type="signal peptide" evidence="1">
    <location>
        <begin position="1"/>
        <end position="16"/>
    </location>
</feature>
<protein>
    <submittedName>
        <fullName evidence="2">Uncharacterized protein</fullName>
    </submittedName>
</protein>
<keyword evidence="3" id="KW-1185">Reference proteome</keyword>
<accession>A0A0H2R9M6</accession>
<reference evidence="2 3" key="1">
    <citation type="submission" date="2015-04" db="EMBL/GenBank/DDBJ databases">
        <title>Complete genome sequence of Schizopora paradoxa KUC8140, a cosmopolitan wood degrader in East Asia.</title>
        <authorList>
            <consortium name="DOE Joint Genome Institute"/>
            <person name="Min B."/>
            <person name="Park H."/>
            <person name="Jang Y."/>
            <person name="Kim J.-J."/>
            <person name="Kim K.H."/>
            <person name="Pangilinan J."/>
            <person name="Lipzen A."/>
            <person name="Riley R."/>
            <person name="Grigoriev I.V."/>
            <person name="Spatafora J.W."/>
            <person name="Choi I.-G."/>
        </authorList>
    </citation>
    <scope>NUCLEOTIDE SEQUENCE [LARGE SCALE GENOMIC DNA]</scope>
    <source>
        <strain evidence="2 3">KUC8140</strain>
    </source>
</reference>
<keyword evidence="1" id="KW-0732">Signal</keyword>
<organism evidence="2 3">
    <name type="scientific">Schizopora paradoxa</name>
    <dbReference type="NCBI Taxonomy" id="27342"/>
    <lineage>
        <taxon>Eukaryota</taxon>
        <taxon>Fungi</taxon>
        <taxon>Dikarya</taxon>
        <taxon>Basidiomycota</taxon>
        <taxon>Agaricomycotina</taxon>
        <taxon>Agaricomycetes</taxon>
        <taxon>Hymenochaetales</taxon>
        <taxon>Schizoporaceae</taxon>
        <taxon>Schizopora</taxon>
    </lineage>
</organism>
<sequence length="141" mass="14893">MKIFFTVLALAACAFAQNIEIAFPTEGMDIEAGSTINVQVVEHSGSSSLANMGFAVTFQHCEEDPCENFEVAGLGGIFFVGPFNPQDSSPPQIGGVFQNVSVTIDSETEKGLAIFNVPRAALIGANAEFFTEVANVTVNIV</sequence>
<name>A0A0H2R9M6_9AGAM</name>
<gene>
    <name evidence="2" type="ORF">SCHPADRAFT_946286</name>
</gene>
<evidence type="ECO:0000313" key="3">
    <source>
        <dbReference type="Proteomes" id="UP000053477"/>
    </source>
</evidence>
<evidence type="ECO:0000313" key="2">
    <source>
        <dbReference type="EMBL" id="KLO06193.1"/>
    </source>
</evidence>
<dbReference type="AlphaFoldDB" id="A0A0H2R9M6"/>
<feature type="chain" id="PRO_5005201675" evidence="1">
    <location>
        <begin position="17"/>
        <end position="141"/>
    </location>
</feature>
<dbReference type="InParanoid" id="A0A0H2R9M6"/>
<dbReference type="EMBL" id="KQ086227">
    <property type="protein sequence ID" value="KLO06193.1"/>
    <property type="molecule type" value="Genomic_DNA"/>
</dbReference>
<dbReference type="Proteomes" id="UP000053477">
    <property type="component" value="Unassembled WGS sequence"/>
</dbReference>
<dbReference type="OrthoDB" id="2841294at2759"/>
<evidence type="ECO:0000256" key="1">
    <source>
        <dbReference type="SAM" id="SignalP"/>
    </source>
</evidence>